<evidence type="ECO:0000313" key="2">
    <source>
        <dbReference type="Proteomes" id="UP000770661"/>
    </source>
</evidence>
<accession>A0A8J4YI20</accession>
<sequence length="131" mass="14802">MTTKRSSCLLSVAYLGGGVPTSFRAPGAYHMARWMAKAIYAVKIMLFHDQLEMSRRELGGIRLSFVFFVTMVYAKYWNEAMIPSYAARTTWDFITDVKRICDDGVCVGRGTCHAAPSLVPFREPDRTGHLR</sequence>
<dbReference type="AlphaFoldDB" id="A0A8J4YI20"/>
<keyword evidence="2" id="KW-1185">Reference proteome</keyword>
<reference evidence="1" key="1">
    <citation type="submission" date="2020-07" db="EMBL/GenBank/DDBJ databases">
        <title>The High-quality genome of the commercially important snow crab, Chionoecetes opilio.</title>
        <authorList>
            <person name="Jeong J.-H."/>
            <person name="Ryu S."/>
        </authorList>
    </citation>
    <scope>NUCLEOTIDE SEQUENCE</scope>
    <source>
        <strain evidence="1">MADBK_172401_WGS</strain>
        <tissue evidence="1">Digestive gland</tissue>
    </source>
</reference>
<dbReference type="EMBL" id="JACEEZ010007351">
    <property type="protein sequence ID" value="KAG0724116.1"/>
    <property type="molecule type" value="Genomic_DNA"/>
</dbReference>
<gene>
    <name evidence="1" type="ORF">GWK47_041303</name>
</gene>
<evidence type="ECO:0000313" key="1">
    <source>
        <dbReference type="EMBL" id="KAG0724116.1"/>
    </source>
</evidence>
<proteinExistence type="predicted"/>
<name>A0A8J4YI20_CHIOP</name>
<dbReference type="Proteomes" id="UP000770661">
    <property type="component" value="Unassembled WGS sequence"/>
</dbReference>
<protein>
    <submittedName>
        <fullName evidence="1">Uncharacterized protein</fullName>
    </submittedName>
</protein>
<comment type="caution">
    <text evidence="1">The sequence shown here is derived from an EMBL/GenBank/DDBJ whole genome shotgun (WGS) entry which is preliminary data.</text>
</comment>
<organism evidence="1 2">
    <name type="scientific">Chionoecetes opilio</name>
    <name type="common">Atlantic snow crab</name>
    <name type="synonym">Cancer opilio</name>
    <dbReference type="NCBI Taxonomy" id="41210"/>
    <lineage>
        <taxon>Eukaryota</taxon>
        <taxon>Metazoa</taxon>
        <taxon>Ecdysozoa</taxon>
        <taxon>Arthropoda</taxon>
        <taxon>Crustacea</taxon>
        <taxon>Multicrustacea</taxon>
        <taxon>Malacostraca</taxon>
        <taxon>Eumalacostraca</taxon>
        <taxon>Eucarida</taxon>
        <taxon>Decapoda</taxon>
        <taxon>Pleocyemata</taxon>
        <taxon>Brachyura</taxon>
        <taxon>Eubrachyura</taxon>
        <taxon>Majoidea</taxon>
        <taxon>Majidae</taxon>
        <taxon>Chionoecetes</taxon>
    </lineage>
</organism>
<dbReference type="OrthoDB" id="6376573at2759"/>